<feature type="region of interest" description="Disordered" evidence="1">
    <location>
        <begin position="203"/>
        <end position="500"/>
    </location>
</feature>
<feature type="compositionally biased region" description="Basic and acidic residues" evidence="1">
    <location>
        <begin position="486"/>
        <end position="500"/>
    </location>
</feature>
<feature type="compositionally biased region" description="Polar residues" evidence="1">
    <location>
        <begin position="342"/>
        <end position="366"/>
    </location>
</feature>
<accession>A0ABR4GNL9</accession>
<gene>
    <name evidence="2" type="ORF">BJX66DRAFT_151391</name>
</gene>
<feature type="compositionally biased region" description="Basic and acidic residues" evidence="1">
    <location>
        <begin position="370"/>
        <end position="379"/>
    </location>
</feature>
<keyword evidence="3" id="KW-1185">Reference proteome</keyword>
<feature type="compositionally biased region" description="Acidic residues" evidence="1">
    <location>
        <begin position="432"/>
        <end position="451"/>
    </location>
</feature>
<feature type="region of interest" description="Disordered" evidence="1">
    <location>
        <begin position="1"/>
        <end position="36"/>
    </location>
</feature>
<feature type="compositionally biased region" description="Low complexity" evidence="1">
    <location>
        <begin position="254"/>
        <end position="278"/>
    </location>
</feature>
<organism evidence="2 3">
    <name type="scientific">Aspergillus keveii</name>
    <dbReference type="NCBI Taxonomy" id="714993"/>
    <lineage>
        <taxon>Eukaryota</taxon>
        <taxon>Fungi</taxon>
        <taxon>Dikarya</taxon>
        <taxon>Ascomycota</taxon>
        <taxon>Pezizomycotina</taxon>
        <taxon>Eurotiomycetes</taxon>
        <taxon>Eurotiomycetidae</taxon>
        <taxon>Eurotiales</taxon>
        <taxon>Aspergillaceae</taxon>
        <taxon>Aspergillus</taxon>
        <taxon>Aspergillus subgen. Nidulantes</taxon>
    </lineage>
</organism>
<sequence length="621" mass="70762">MTLVNMNPHISPQHPSTRPGEGPHPAYNNPSMPRNADRLADRLGQLHIHQDRLHEARSRSFSVSAEVDEDTDLFYVGYTFFKAPAAPGHNATWNKVEKSRMNLSQNDLSALVQKKAKRKPVADQYQGLKLIRRTHVDDLIDELREGNPEYHWTCVYVKEEERNVRGKRYPRNSYETSSMDIILQGKALNPAGLRARPVNTRDAFQHRDGRDQRPVHTPQHSGDESRPFSRAGYPEQWRGPTPPHAHGTHQASVHFHQQGPPHHQSPPHVQPQQQPYAHGVQQPSVHFQQQGPPQAQPLPHVQPQPHAQVPPHAQSAPQHRAGEPNYPQHVNWAQNGPVGHTSLPSTYPHPQQQQRPIVHNHTNTGPAHSPRPEVQDQRPRGAARGADPPSHRQETPRKKVSHRQQAKSGMKRDKSPKHVIGSEPDLVYDTTSSDDDNLLTPDIDGEDWETEFSERDTASKPTPWRGSLYGGNAPSQRRHSHRQHYRKDPQRTGDHRAGHYYRDDSAVDIIPASSSRSSRRLGRTHSGYRGTARQYDSQPKITQEISAEDLEILMGQIRGHAHHAARGRMLNQWESELAEREEMLKYQQQMAARYDDNNYLGRSRSLRQPLTAYPHSYLQLR</sequence>
<dbReference type="EMBL" id="JBFTWV010000003">
    <property type="protein sequence ID" value="KAL2800650.1"/>
    <property type="molecule type" value="Genomic_DNA"/>
</dbReference>
<evidence type="ECO:0000256" key="1">
    <source>
        <dbReference type="SAM" id="MobiDB-lite"/>
    </source>
</evidence>
<feature type="region of interest" description="Disordered" evidence="1">
    <location>
        <begin position="514"/>
        <end position="536"/>
    </location>
</feature>
<feature type="compositionally biased region" description="Basic residues" evidence="1">
    <location>
        <begin position="476"/>
        <end position="485"/>
    </location>
</feature>
<proteinExistence type="predicted"/>
<feature type="compositionally biased region" description="Basic and acidic residues" evidence="1">
    <location>
        <begin position="203"/>
        <end position="214"/>
    </location>
</feature>
<protein>
    <submittedName>
        <fullName evidence="2">Uncharacterized protein</fullName>
    </submittedName>
</protein>
<dbReference type="Proteomes" id="UP001610563">
    <property type="component" value="Unassembled WGS sequence"/>
</dbReference>
<evidence type="ECO:0000313" key="3">
    <source>
        <dbReference type="Proteomes" id="UP001610563"/>
    </source>
</evidence>
<comment type="caution">
    <text evidence="2">The sequence shown here is derived from an EMBL/GenBank/DDBJ whole genome shotgun (WGS) entry which is preliminary data.</text>
</comment>
<feature type="compositionally biased region" description="Polar residues" evidence="1">
    <location>
        <begin position="1"/>
        <end position="16"/>
    </location>
</feature>
<reference evidence="2 3" key="1">
    <citation type="submission" date="2024-07" db="EMBL/GenBank/DDBJ databases">
        <title>Section-level genome sequencing and comparative genomics of Aspergillus sections Usti and Cavernicolus.</title>
        <authorList>
            <consortium name="Lawrence Berkeley National Laboratory"/>
            <person name="Nybo J.L."/>
            <person name="Vesth T.C."/>
            <person name="Theobald S."/>
            <person name="Frisvad J.C."/>
            <person name="Larsen T.O."/>
            <person name="Kjaerboelling I."/>
            <person name="Rothschild-Mancinelli K."/>
            <person name="Lyhne E.K."/>
            <person name="Kogle M.E."/>
            <person name="Barry K."/>
            <person name="Clum A."/>
            <person name="Na H."/>
            <person name="Ledsgaard L."/>
            <person name="Lin J."/>
            <person name="Lipzen A."/>
            <person name="Kuo A."/>
            <person name="Riley R."/>
            <person name="Mondo S."/>
            <person name="Labutti K."/>
            <person name="Haridas S."/>
            <person name="Pangalinan J."/>
            <person name="Salamov A.A."/>
            <person name="Simmons B.A."/>
            <person name="Magnuson J.K."/>
            <person name="Chen J."/>
            <person name="Drula E."/>
            <person name="Henrissat B."/>
            <person name="Wiebenga A."/>
            <person name="Lubbers R.J."/>
            <person name="Gomes A.C."/>
            <person name="Makela M.R."/>
            <person name="Stajich J."/>
            <person name="Grigoriev I.V."/>
            <person name="Mortensen U.H."/>
            <person name="De Vries R.P."/>
            <person name="Baker S.E."/>
            <person name="Andersen M.R."/>
        </authorList>
    </citation>
    <scope>NUCLEOTIDE SEQUENCE [LARGE SCALE GENOMIC DNA]</scope>
    <source>
        <strain evidence="2 3">CBS 209.92</strain>
    </source>
</reference>
<name>A0ABR4GNL9_9EURO</name>
<feature type="compositionally biased region" description="Low complexity" evidence="1">
    <location>
        <begin position="303"/>
        <end position="319"/>
    </location>
</feature>
<evidence type="ECO:0000313" key="2">
    <source>
        <dbReference type="EMBL" id="KAL2800650.1"/>
    </source>
</evidence>